<dbReference type="AlphaFoldDB" id="A0A7J7H083"/>
<dbReference type="Proteomes" id="UP000593564">
    <property type="component" value="Unassembled WGS sequence"/>
</dbReference>
<keyword evidence="3" id="KW-1185">Reference proteome</keyword>
<organism evidence="2 3">
    <name type="scientific">Camellia sinensis</name>
    <name type="common">Tea plant</name>
    <name type="synonym">Thea sinensis</name>
    <dbReference type="NCBI Taxonomy" id="4442"/>
    <lineage>
        <taxon>Eukaryota</taxon>
        <taxon>Viridiplantae</taxon>
        <taxon>Streptophyta</taxon>
        <taxon>Embryophyta</taxon>
        <taxon>Tracheophyta</taxon>
        <taxon>Spermatophyta</taxon>
        <taxon>Magnoliopsida</taxon>
        <taxon>eudicotyledons</taxon>
        <taxon>Gunneridae</taxon>
        <taxon>Pentapetalae</taxon>
        <taxon>asterids</taxon>
        <taxon>Ericales</taxon>
        <taxon>Theaceae</taxon>
        <taxon>Camellia</taxon>
    </lineage>
</organism>
<reference evidence="3" key="1">
    <citation type="journal article" date="2020" name="Nat. Commun.">
        <title>Genome assembly of wild tea tree DASZ reveals pedigree and selection history of tea varieties.</title>
        <authorList>
            <person name="Zhang W."/>
            <person name="Zhang Y."/>
            <person name="Qiu H."/>
            <person name="Guo Y."/>
            <person name="Wan H."/>
            <person name="Zhang X."/>
            <person name="Scossa F."/>
            <person name="Alseekh S."/>
            <person name="Zhang Q."/>
            <person name="Wang P."/>
            <person name="Xu L."/>
            <person name="Schmidt M.H."/>
            <person name="Jia X."/>
            <person name="Li D."/>
            <person name="Zhu A."/>
            <person name="Guo F."/>
            <person name="Chen W."/>
            <person name="Ni D."/>
            <person name="Usadel B."/>
            <person name="Fernie A.R."/>
            <person name="Wen W."/>
        </authorList>
    </citation>
    <scope>NUCLEOTIDE SEQUENCE [LARGE SCALE GENOMIC DNA]</scope>
    <source>
        <strain evidence="3">cv. G240</strain>
    </source>
</reference>
<evidence type="ECO:0000256" key="1">
    <source>
        <dbReference type="SAM" id="Phobius"/>
    </source>
</evidence>
<proteinExistence type="predicted"/>
<keyword evidence="1" id="KW-1133">Transmembrane helix</keyword>
<keyword evidence="1" id="KW-0812">Transmembrane</keyword>
<protein>
    <submittedName>
        <fullName evidence="2">Uncharacterized protein</fullName>
    </submittedName>
</protein>
<sequence length="157" mass="17885">MRDCEERIKEAMRYIGVNEIGKHTKVLYRLGEKWLPMRTVKTRGMSRIRSIDKNLGRGLASVTTIIKRRKEARVVKNFDAILYSYMRDTRLFVLALCAIIGFGVWACLAPEQMVLQPDVLTAVDLKKVIEVVRDTFANKVCSNHLQVASPCECGEPI</sequence>
<accession>A0A7J7H083</accession>
<dbReference type="EMBL" id="JACBKZ010000007">
    <property type="protein sequence ID" value="KAF5945661.1"/>
    <property type="molecule type" value="Genomic_DNA"/>
</dbReference>
<evidence type="ECO:0000313" key="2">
    <source>
        <dbReference type="EMBL" id="KAF5945661.1"/>
    </source>
</evidence>
<evidence type="ECO:0000313" key="3">
    <source>
        <dbReference type="Proteomes" id="UP000593564"/>
    </source>
</evidence>
<name>A0A7J7H083_CAMSI</name>
<feature type="transmembrane region" description="Helical" evidence="1">
    <location>
        <begin position="91"/>
        <end position="108"/>
    </location>
</feature>
<reference evidence="2 3" key="2">
    <citation type="submission" date="2020-07" db="EMBL/GenBank/DDBJ databases">
        <title>Genome assembly of wild tea tree DASZ reveals pedigree and selection history of tea varieties.</title>
        <authorList>
            <person name="Zhang W."/>
        </authorList>
    </citation>
    <scope>NUCLEOTIDE SEQUENCE [LARGE SCALE GENOMIC DNA]</scope>
    <source>
        <strain evidence="3">cv. G240</strain>
        <tissue evidence="2">Leaf</tissue>
    </source>
</reference>
<keyword evidence="1" id="KW-0472">Membrane</keyword>
<gene>
    <name evidence="2" type="ORF">HYC85_015889</name>
</gene>
<comment type="caution">
    <text evidence="2">The sequence shown here is derived from an EMBL/GenBank/DDBJ whole genome shotgun (WGS) entry which is preliminary data.</text>
</comment>